<dbReference type="RefSeq" id="WP_087110499.1">
    <property type="nucleotide sequence ID" value="NZ_CBCSCN010000003.1"/>
</dbReference>
<feature type="domain" description="AMP-binding enzyme C-terminal" evidence="6">
    <location>
        <begin position="544"/>
        <end position="614"/>
    </location>
</feature>
<evidence type="ECO:0000259" key="6">
    <source>
        <dbReference type="Pfam" id="PF13193"/>
    </source>
</evidence>
<evidence type="ECO:0000256" key="2">
    <source>
        <dbReference type="ARBA" id="ARBA00022598"/>
    </source>
</evidence>
<dbReference type="GO" id="GO:0003987">
    <property type="term" value="F:acetate-CoA ligase activity"/>
    <property type="evidence" value="ECO:0007669"/>
    <property type="project" value="UniProtKB-EC"/>
</dbReference>
<dbReference type="PROSITE" id="PS00455">
    <property type="entry name" value="AMP_BINDING"/>
    <property type="match status" value="1"/>
</dbReference>
<protein>
    <submittedName>
        <fullName evidence="8">Acetyl-coenzyme A synthetase</fullName>
        <ecNumber evidence="8">6.2.1.1</ecNumber>
    </submittedName>
</protein>
<accession>A0A1X7AL48</accession>
<dbReference type="Proteomes" id="UP000196573">
    <property type="component" value="Unassembled WGS sequence"/>
</dbReference>
<dbReference type="EC" id="6.2.1.1" evidence="8"/>
<dbReference type="PANTHER" id="PTHR42921">
    <property type="entry name" value="ACETOACETYL-COA SYNTHETASE"/>
    <property type="match status" value="1"/>
</dbReference>
<dbReference type="SUPFAM" id="SSF56801">
    <property type="entry name" value="Acetyl-CoA synthetase-like"/>
    <property type="match status" value="1"/>
</dbReference>
<feature type="domain" description="AMP-dependent synthetase/ligase" evidence="5">
    <location>
        <begin position="101"/>
        <end position="471"/>
    </location>
</feature>
<dbReference type="Pfam" id="PF16177">
    <property type="entry name" value="ACAS_N"/>
    <property type="match status" value="1"/>
</dbReference>
<dbReference type="NCBIfam" id="NF002937">
    <property type="entry name" value="PRK03584.1"/>
    <property type="match status" value="1"/>
</dbReference>
<dbReference type="GO" id="GO:0030729">
    <property type="term" value="F:acetoacetate-CoA ligase activity"/>
    <property type="evidence" value="ECO:0007669"/>
    <property type="project" value="InterPro"/>
</dbReference>
<evidence type="ECO:0000313" key="9">
    <source>
        <dbReference type="Proteomes" id="UP000196573"/>
    </source>
</evidence>
<dbReference type="InterPro" id="IPR000873">
    <property type="entry name" value="AMP-dep_synth/lig_dom"/>
</dbReference>
<reference evidence="8 9" key="1">
    <citation type="submission" date="2017-03" db="EMBL/GenBank/DDBJ databases">
        <authorList>
            <person name="Afonso C.L."/>
            <person name="Miller P.J."/>
            <person name="Scott M.A."/>
            <person name="Spackman E."/>
            <person name="Goraichik I."/>
            <person name="Dimitrov K.M."/>
            <person name="Suarez D.L."/>
            <person name="Swayne D.E."/>
        </authorList>
    </citation>
    <scope>NUCLEOTIDE SEQUENCE [LARGE SCALE GENOMIC DNA]</scope>
    <source>
        <strain evidence="8">SB41UT1</strain>
    </source>
</reference>
<dbReference type="CDD" id="cd05943">
    <property type="entry name" value="AACS"/>
    <property type="match status" value="1"/>
</dbReference>
<dbReference type="Gene3D" id="3.40.50.12780">
    <property type="entry name" value="N-terminal domain of ligase-like"/>
    <property type="match status" value="1"/>
</dbReference>
<dbReference type="PANTHER" id="PTHR42921:SF1">
    <property type="entry name" value="ACETOACETYL-COA SYNTHETASE"/>
    <property type="match status" value="1"/>
</dbReference>
<comment type="similarity">
    <text evidence="1">Belongs to the ATP-dependent AMP-binding enzyme family.</text>
</comment>
<evidence type="ECO:0000259" key="7">
    <source>
        <dbReference type="Pfam" id="PF16177"/>
    </source>
</evidence>
<dbReference type="GO" id="GO:0006629">
    <property type="term" value="P:lipid metabolic process"/>
    <property type="evidence" value="ECO:0007669"/>
    <property type="project" value="InterPro"/>
</dbReference>
<feature type="domain" description="Acetyl-coenzyme A synthetase N-terminal" evidence="7">
    <location>
        <begin position="37"/>
        <end position="95"/>
    </location>
</feature>
<name>A0A1X7AL48_9GAMM</name>
<evidence type="ECO:0000256" key="3">
    <source>
        <dbReference type="ARBA" id="ARBA00022741"/>
    </source>
</evidence>
<dbReference type="AlphaFoldDB" id="A0A1X7AL48"/>
<keyword evidence="3" id="KW-0547">Nucleotide-binding</keyword>
<proteinExistence type="inferred from homology"/>
<organism evidence="8 9">
    <name type="scientific">Parendozoicomonas haliclonae</name>
    <dbReference type="NCBI Taxonomy" id="1960125"/>
    <lineage>
        <taxon>Bacteria</taxon>
        <taxon>Pseudomonadati</taxon>
        <taxon>Pseudomonadota</taxon>
        <taxon>Gammaproteobacteria</taxon>
        <taxon>Oceanospirillales</taxon>
        <taxon>Endozoicomonadaceae</taxon>
        <taxon>Parendozoicomonas</taxon>
    </lineage>
</organism>
<dbReference type="InterPro" id="IPR045851">
    <property type="entry name" value="AMP-bd_C_sf"/>
</dbReference>
<keyword evidence="9" id="KW-1185">Reference proteome</keyword>
<sequence length="652" mass="72465">MLDKPLWSPSPESIRRSQMQQCLEAVQSEFGLSLTSYHDLHQWSCQHPELFWPFLAQFLDLPVTDYQQVVAFDNEQASSMEGAHWFTGSQINYAEAMLRFQGDQTAIVYRGEDGSRRELSRNQLRELVARAANGLRAAGIREGDRIAGFMPNMPETIAMMLAAASLGAVWSSCSPDFGSQGVLDRFGQIEPRILVATDGYQYSGKSIDCRPRIQELVEEIPSIERVVIVPFGEQDLDIRAIEKSTTLADFLSDDTTLRFSPLPFDHPLCILYSSGTTGKPKCIVHGHGGTLLQHAKELCLHTDLREGEKFFYFSTCGWMMWNWLASGLITGATLVLFDGSPFHPGPEALWQMAEQEQISVFGTSARYLTALQKSGFEPAKACKLPALRAILSTGSPLPHEGFDFVYESIGRDLMLSSISGGTDIISCFALGNPILPVYRGQLQCLGLGMNVAFYDDEGQSVLHQPGELVCQTAFPSRPVMFWNDPDSQRYHDAYYSRFQNIWAHGDYGEITPEQGVILHGRSDAVLNPGGVRIGTAEIYRQVEKVEAVLESLAVGQQFNNDERVVLFVRLRDGLILDQALEQQIRSVIRTHASPRHVPAVILQAPDLPRTVSGKLTELAVKAIIHGRPVKNAEALANPETLTFFKDLDALRV</sequence>
<evidence type="ECO:0000313" key="8">
    <source>
        <dbReference type="EMBL" id="SMA47894.1"/>
    </source>
</evidence>
<dbReference type="OrthoDB" id="9803968at2"/>
<dbReference type="InterPro" id="IPR032387">
    <property type="entry name" value="ACAS_N"/>
</dbReference>
<dbReference type="Pfam" id="PF00501">
    <property type="entry name" value="AMP-binding"/>
    <property type="match status" value="1"/>
</dbReference>
<dbReference type="InterPro" id="IPR025110">
    <property type="entry name" value="AMP-bd_C"/>
</dbReference>
<dbReference type="NCBIfam" id="TIGR01217">
    <property type="entry name" value="ac_ac_CoA_syn"/>
    <property type="match status" value="1"/>
</dbReference>
<gene>
    <name evidence="8" type="primary">acs_1</name>
    <name evidence="8" type="ORF">EHSB41UT_02589</name>
</gene>
<evidence type="ECO:0000256" key="4">
    <source>
        <dbReference type="ARBA" id="ARBA00022840"/>
    </source>
</evidence>
<dbReference type="GO" id="GO:0005524">
    <property type="term" value="F:ATP binding"/>
    <property type="evidence" value="ECO:0007669"/>
    <property type="project" value="UniProtKB-KW"/>
</dbReference>
<evidence type="ECO:0000259" key="5">
    <source>
        <dbReference type="Pfam" id="PF00501"/>
    </source>
</evidence>
<dbReference type="Pfam" id="PF13193">
    <property type="entry name" value="AMP-binding_C"/>
    <property type="match status" value="1"/>
</dbReference>
<dbReference type="InterPro" id="IPR042099">
    <property type="entry name" value="ANL_N_sf"/>
</dbReference>
<dbReference type="Gene3D" id="3.30.300.30">
    <property type="match status" value="1"/>
</dbReference>
<dbReference type="EMBL" id="FWPT01000005">
    <property type="protein sequence ID" value="SMA47894.1"/>
    <property type="molecule type" value="Genomic_DNA"/>
</dbReference>
<dbReference type="InterPro" id="IPR020845">
    <property type="entry name" value="AMP-binding_CS"/>
</dbReference>
<dbReference type="InterPro" id="IPR005914">
    <property type="entry name" value="Acac_CoA_synth"/>
</dbReference>
<keyword evidence="4" id="KW-0067">ATP-binding</keyword>
<keyword evidence="2 8" id="KW-0436">Ligase</keyword>
<evidence type="ECO:0000256" key="1">
    <source>
        <dbReference type="ARBA" id="ARBA00006432"/>
    </source>
</evidence>